<keyword evidence="5 11" id="KW-0479">Metal-binding</keyword>
<dbReference type="InterPro" id="IPR004365">
    <property type="entry name" value="NA-bd_OB_tRNA"/>
</dbReference>
<dbReference type="Proteomes" id="UP000192660">
    <property type="component" value="Unassembled WGS sequence"/>
</dbReference>
<dbReference type="GO" id="GO:0005829">
    <property type="term" value="C:cytosol"/>
    <property type="evidence" value="ECO:0007669"/>
    <property type="project" value="TreeGrafter"/>
</dbReference>
<dbReference type="InterPro" id="IPR002313">
    <property type="entry name" value="Lys-tRNA-ligase_II"/>
</dbReference>
<keyword evidence="3 11" id="KW-0963">Cytoplasm</keyword>
<evidence type="ECO:0000256" key="4">
    <source>
        <dbReference type="ARBA" id="ARBA00022598"/>
    </source>
</evidence>
<dbReference type="GO" id="GO:0000049">
    <property type="term" value="F:tRNA binding"/>
    <property type="evidence" value="ECO:0007669"/>
    <property type="project" value="TreeGrafter"/>
</dbReference>
<keyword evidence="11 12" id="KW-0460">Magnesium</keyword>
<dbReference type="RefSeq" id="WP_084660919.1">
    <property type="nucleotide sequence ID" value="NZ_FWWY01000001.1"/>
</dbReference>
<dbReference type="NCBIfam" id="TIGR00499">
    <property type="entry name" value="lysS_bact"/>
    <property type="match status" value="1"/>
</dbReference>
<dbReference type="Gene3D" id="3.30.930.10">
    <property type="entry name" value="Bira Bifunctional Protein, Domain 2"/>
    <property type="match status" value="1"/>
</dbReference>
<evidence type="ECO:0000256" key="8">
    <source>
        <dbReference type="ARBA" id="ARBA00022917"/>
    </source>
</evidence>
<gene>
    <name evidence="11" type="primary">lysS</name>
    <name evidence="14" type="ORF">SAMN00768000_0890</name>
</gene>
<dbReference type="CDD" id="cd00775">
    <property type="entry name" value="LysRS_core"/>
    <property type="match status" value="1"/>
</dbReference>
<dbReference type="InterPro" id="IPR045864">
    <property type="entry name" value="aa-tRNA-synth_II/BPL/LPL"/>
</dbReference>
<dbReference type="FunFam" id="3.30.930.10:FF:000238">
    <property type="entry name" value="Lysine--tRNA ligase"/>
    <property type="match status" value="1"/>
</dbReference>
<dbReference type="Gene3D" id="2.40.50.140">
    <property type="entry name" value="Nucleic acid-binding proteins"/>
    <property type="match status" value="1"/>
</dbReference>
<dbReference type="PRINTS" id="PR00982">
    <property type="entry name" value="TRNASYNTHLYS"/>
</dbReference>
<keyword evidence="4 11" id="KW-0436">Ligase</keyword>
<dbReference type="Pfam" id="PF00152">
    <property type="entry name" value="tRNA-synt_2"/>
    <property type="match status" value="1"/>
</dbReference>
<evidence type="ECO:0000256" key="1">
    <source>
        <dbReference type="ARBA" id="ARBA00004496"/>
    </source>
</evidence>
<feature type="domain" description="Aminoacyl-transfer RNA synthetases class-II family profile" evidence="13">
    <location>
        <begin position="168"/>
        <end position="486"/>
    </location>
</feature>
<evidence type="ECO:0000313" key="15">
    <source>
        <dbReference type="Proteomes" id="UP000192660"/>
    </source>
</evidence>
<comment type="subunit">
    <text evidence="11">Homodimer.</text>
</comment>
<dbReference type="GO" id="GO:0140096">
    <property type="term" value="F:catalytic activity, acting on a protein"/>
    <property type="evidence" value="ECO:0007669"/>
    <property type="project" value="UniProtKB-ARBA"/>
</dbReference>
<comment type="similarity">
    <text evidence="2 11">Belongs to the class-II aminoacyl-tRNA synthetase family.</text>
</comment>
<dbReference type="EC" id="6.1.1.6" evidence="11"/>
<feature type="binding site" evidence="11">
    <location>
        <position position="405"/>
    </location>
    <ligand>
        <name>Mg(2+)</name>
        <dbReference type="ChEBI" id="CHEBI:18420"/>
        <label>2</label>
    </ligand>
</feature>
<dbReference type="Pfam" id="PF01336">
    <property type="entry name" value="tRNA_anti-codon"/>
    <property type="match status" value="1"/>
</dbReference>
<dbReference type="InterPro" id="IPR044136">
    <property type="entry name" value="Lys-tRNA-ligase_II_N"/>
</dbReference>
<dbReference type="AlphaFoldDB" id="A0A1W1WAJ9"/>
<keyword evidence="9 11" id="KW-0030">Aminoacyl-tRNA synthetase</keyword>
<evidence type="ECO:0000256" key="6">
    <source>
        <dbReference type="ARBA" id="ARBA00022741"/>
    </source>
</evidence>
<feature type="binding site" evidence="11">
    <location>
        <position position="405"/>
    </location>
    <ligand>
        <name>Mg(2+)</name>
        <dbReference type="ChEBI" id="CHEBI:18420"/>
        <label>1</label>
    </ligand>
</feature>
<evidence type="ECO:0000256" key="12">
    <source>
        <dbReference type="RuleBase" id="RU000336"/>
    </source>
</evidence>
<evidence type="ECO:0000256" key="3">
    <source>
        <dbReference type="ARBA" id="ARBA00022490"/>
    </source>
</evidence>
<sequence>MAEDSFDPRAVRISKLEALKARGVNPYEPTRFDATAFSQEIKEHYEQWEGQWVRVAGRIMAIRTHGRAMFLDLVDQQGKIQCHLREDIVGENAFALTEFMDLGDIVGVEGTVFKTRRGEVTIEVRQYQFLSKSLLDLPDKRHGLTNVDLRYRQRYVDLLVNPEVREVFNIRSKTITYIRQFLAERDFVEVETPVLLPIAGGTEARPFVTHHNALDMTLYLRIALELHLKRLIVGGFDRVYEIGRVFRNEGISTKHNPEFTMLELYQAYTDYQGIMELVESLLSYLVTRIKGQAVIEYQGQQLDFTPPFARVDMVERLYEKTGVRWESIVTTEDAHQFAKKLGIAVDPRFDRSQVMDKIVGQVVEPDLIQPTFLWHHPVDISPLAKRDPKNPSLTERFELFVAGRELANAFSELNDPLDQRERFLRQQEQRRQGNDEVPPLDEDFLNALEHGMPPTGGLGIGIDRLVMLLTDSPSIRDVILFPTMRPLTPGTMPEP</sequence>
<evidence type="ECO:0000259" key="13">
    <source>
        <dbReference type="PROSITE" id="PS50862"/>
    </source>
</evidence>
<evidence type="ECO:0000256" key="2">
    <source>
        <dbReference type="ARBA" id="ARBA00008226"/>
    </source>
</evidence>
<dbReference type="CDD" id="cd04322">
    <property type="entry name" value="LysRS_N"/>
    <property type="match status" value="1"/>
</dbReference>
<evidence type="ECO:0000313" key="14">
    <source>
        <dbReference type="EMBL" id="SMC03060.1"/>
    </source>
</evidence>
<dbReference type="STRING" id="28034.BFX07_09215"/>
<dbReference type="GO" id="GO:0004824">
    <property type="term" value="F:lysine-tRNA ligase activity"/>
    <property type="evidence" value="ECO:0007669"/>
    <property type="project" value="UniProtKB-UniRule"/>
</dbReference>
<comment type="catalytic activity">
    <reaction evidence="10 11 12">
        <text>tRNA(Lys) + L-lysine + ATP = L-lysyl-tRNA(Lys) + AMP + diphosphate</text>
        <dbReference type="Rhea" id="RHEA:20792"/>
        <dbReference type="Rhea" id="RHEA-COMP:9696"/>
        <dbReference type="Rhea" id="RHEA-COMP:9697"/>
        <dbReference type="ChEBI" id="CHEBI:30616"/>
        <dbReference type="ChEBI" id="CHEBI:32551"/>
        <dbReference type="ChEBI" id="CHEBI:33019"/>
        <dbReference type="ChEBI" id="CHEBI:78442"/>
        <dbReference type="ChEBI" id="CHEBI:78529"/>
        <dbReference type="ChEBI" id="CHEBI:456215"/>
        <dbReference type="EC" id="6.1.1.6"/>
    </reaction>
</comment>
<keyword evidence="15" id="KW-1185">Reference proteome</keyword>
<dbReference type="InterPro" id="IPR006195">
    <property type="entry name" value="aa-tRNA-synth_II"/>
</dbReference>
<evidence type="ECO:0000256" key="7">
    <source>
        <dbReference type="ARBA" id="ARBA00022840"/>
    </source>
</evidence>
<dbReference type="PROSITE" id="PS50862">
    <property type="entry name" value="AA_TRNA_LIGASE_II"/>
    <property type="match status" value="1"/>
</dbReference>
<keyword evidence="8 11" id="KW-0648">Protein biosynthesis</keyword>
<organism evidence="14 15">
    <name type="scientific">Sulfobacillus thermosulfidooxidans (strain DSM 9293 / VKM B-1269 / AT-1)</name>
    <dbReference type="NCBI Taxonomy" id="929705"/>
    <lineage>
        <taxon>Bacteria</taxon>
        <taxon>Bacillati</taxon>
        <taxon>Bacillota</taxon>
        <taxon>Clostridia</taxon>
        <taxon>Eubacteriales</taxon>
        <taxon>Clostridiales Family XVII. Incertae Sedis</taxon>
        <taxon>Sulfobacillus</taxon>
    </lineage>
</organism>
<dbReference type="GO" id="GO:0006430">
    <property type="term" value="P:lysyl-tRNA aminoacylation"/>
    <property type="evidence" value="ECO:0007669"/>
    <property type="project" value="UniProtKB-UniRule"/>
</dbReference>
<evidence type="ECO:0000256" key="5">
    <source>
        <dbReference type="ARBA" id="ARBA00022723"/>
    </source>
</evidence>
<dbReference type="GO" id="GO:0000287">
    <property type="term" value="F:magnesium ion binding"/>
    <property type="evidence" value="ECO:0007669"/>
    <property type="project" value="UniProtKB-UniRule"/>
</dbReference>
<reference evidence="15" key="1">
    <citation type="submission" date="2017-04" db="EMBL/GenBank/DDBJ databases">
        <authorList>
            <person name="Varghese N."/>
            <person name="Submissions S."/>
        </authorList>
    </citation>
    <scope>NUCLEOTIDE SEQUENCE [LARGE SCALE GENOMIC DNA]</scope>
    <source>
        <strain evidence="15">DSM 9293</strain>
    </source>
</reference>
<dbReference type="PANTHER" id="PTHR42918">
    <property type="entry name" value="LYSYL-TRNA SYNTHETASE"/>
    <property type="match status" value="1"/>
</dbReference>
<dbReference type="InterPro" id="IPR018149">
    <property type="entry name" value="Lys-tRNA-synth_II_C"/>
</dbReference>
<evidence type="ECO:0000256" key="11">
    <source>
        <dbReference type="HAMAP-Rule" id="MF_00252"/>
    </source>
</evidence>
<dbReference type="OrthoDB" id="9801152at2"/>
<keyword evidence="6 11" id="KW-0547">Nucleotide-binding</keyword>
<dbReference type="GO" id="GO:0005524">
    <property type="term" value="F:ATP binding"/>
    <property type="evidence" value="ECO:0007669"/>
    <property type="project" value="UniProtKB-UniRule"/>
</dbReference>
<keyword evidence="7 11" id="KW-0067">ATP-binding</keyword>
<dbReference type="InterPro" id="IPR004364">
    <property type="entry name" value="Aa-tRNA-synt_II"/>
</dbReference>
<name>A0A1W1WAJ9_SULTA</name>
<evidence type="ECO:0000256" key="10">
    <source>
        <dbReference type="ARBA" id="ARBA00048573"/>
    </source>
</evidence>
<dbReference type="GO" id="GO:0016740">
    <property type="term" value="F:transferase activity"/>
    <property type="evidence" value="ECO:0007669"/>
    <property type="project" value="UniProtKB-ARBA"/>
</dbReference>
<dbReference type="SUPFAM" id="SSF55681">
    <property type="entry name" value="Class II aaRS and biotin synthetases"/>
    <property type="match status" value="1"/>
</dbReference>
<dbReference type="InterPro" id="IPR012340">
    <property type="entry name" value="NA-bd_OB-fold"/>
</dbReference>
<accession>A0A1W1WAJ9</accession>
<evidence type="ECO:0000256" key="9">
    <source>
        <dbReference type="ARBA" id="ARBA00023146"/>
    </source>
</evidence>
<dbReference type="EMBL" id="FWWY01000001">
    <property type="protein sequence ID" value="SMC03060.1"/>
    <property type="molecule type" value="Genomic_DNA"/>
</dbReference>
<proteinExistence type="inferred from homology"/>
<dbReference type="NCBIfam" id="NF001756">
    <property type="entry name" value="PRK00484.1"/>
    <property type="match status" value="1"/>
</dbReference>
<dbReference type="SUPFAM" id="SSF50249">
    <property type="entry name" value="Nucleic acid-binding proteins"/>
    <property type="match status" value="1"/>
</dbReference>
<comment type="subcellular location">
    <subcellularLocation>
        <location evidence="1 11">Cytoplasm</location>
    </subcellularLocation>
</comment>
<feature type="binding site" evidence="11">
    <location>
        <position position="398"/>
    </location>
    <ligand>
        <name>Mg(2+)</name>
        <dbReference type="ChEBI" id="CHEBI:18420"/>
        <label>1</label>
    </ligand>
</feature>
<dbReference type="PANTHER" id="PTHR42918:SF15">
    <property type="entry name" value="LYSINE--TRNA LIGASE, CHLOROPLASTIC_MITOCHONDRIAL"/>
    <property type="match status" value="1"/>
</dbReference>
<protein>
    <recommendedName>
        <fullName evidence="11">Lysine--tRNA ligase</fullName>
        <ecNumber evidence="11">6.1.1.6</ecNumber>
    </recommendedName>
    <alternativeName>
        <fullName evidence="11">Lysyl-tRNA synthetase</fullName>
        <shortName evidence="11">LysRS</shortName>
    </alternativeName>
</protein>
<comment type="cofactor">
    <cofactor evidence="11 12">
        <name>Mg(2+)</name>
        <dbReference type="ChEBI" id="CHEBI:18420"/>
    </cofactor>
    <text evidence="11 12">Binds 3 Mg(2+) ions per subunit.</text>
</comment>
<dbReference type="HAMAP" id="MF_00252">
    <property type="entry name" value="Lys_tRNA_synth_class2"/>
    <property type="match status" value="1"/>
</dbReference>